<feature type="transmembrane region" description="Helical" evidence="1">
    <location>
        <begin position="137"/>
        <end position="155"/>
    </location>
</feature>
<feature type="transmembrane region" description="Helical" evidence="1">
    <location>
        <begin position="102"/>
        <end position="125"/>
    </location>
</feature>
<dbReference type="Pfam" id="PF02447">
    <property type="entry name" value="GntP_permease"/>
    <property type="match status" value="1"/>
</dbReference>
<reference evidence="2" key="1">
    <citation type="submission" date="2020-08" db="EMBL/GenBank/DDBJ databases">
        <title>Genome public.</title>
        <authorList>
            <person name="Liu C."/>
            <person name="Sun Q."/>
        </authorList>
    </citation>
    <scope>NUCLEOTIDE SEQUENCE</scope>
    <source>
        <strain evidence="2">BX21</strain>
    </source>
</reference>
<feature type="transmembrane region" description="Helical" evidence="1">
    <location>
        <begin position="306"/>
        <end position="326"/>
    </location>
</feature>
<dbReference type="PANTHER" id="PTHR30354:SF11">
    <property type="entry name" value="PERMEASE"/>
    <property type="match status" value="1"/>
</dbReference>
<comment type="caution">
    <text evidence="2">The sequence shown here is derived from an EMBL/GenBank/DDBJ whole genome shotgun (WGS) entry which is preliminary data.</text>
</comment>
<keyword evidence="1" id="KW-0472">Membrane</keyword>
<dbReference type="AlphaFoldDB" id="A0A926IEM1"/>
<evidence type="ECO:0000313" key="3">
    <source>
        <dbReference type="Proteomes" id="UP000601171"/>
    </source>
</evidence>
<feature type="transmembrane region" description="Helical" evidence="1">
    <location>
        <begin position="5"/>
        <end position="22"/>
    </location>
</feature>
<dbReference type="GO" id="GO:0005886">
    <property type="term" value="C:plasma membrane"/>
    <property type="evidence" value="ECO:0007669"/>
    <property type="project" value="TreeGrafter"/>
</dbReference>
<sequence length="446" mass="45967">MSTTYLFVVIILAIIAMIIAITKLKAHPFLALLIVSIALGLATGMNPKEIMTHVESGFGNILGSVGIIVLTGGIIGVMLEKTGAALVIANTILGAVGEKRSVLAMALTGYVAGIPLFCNSGYVVLAPIARPMAKKSNVSLAVMATALSAGLFTTHCFTPLHPGTLAIANGLNANFGVLLGLGLIVAIPGTIAGVIYAKKISSKIDIPPNPEFTEEELIAKYGKLPGKLHSFSPILIIVLLIALQAIASLESAPFGTGAVKFFLDLVGNPSIALIIGMFVSMTLVAKSDRANLTKYIGEGINSSAGMLAIIGAGGSFGAILQALPLAESIGGNFLSPALGVILPFIIAAFFKTAMGATTVVQVLATSMTLPMLDVLGLGSPMGRVLAALAIAAGSMVVSHANDAYFWIVAEFSDMNTKQAYKAQTGMTLAIGLVSIIFIYLLSLILI</sequence>
<feature type="transmembrane region" description="Helical" evidence="1">
    <location>
        <begin position="175"/>
        <end position="197"/>
    </location>
</feature>
<feature type="transmembrane region" description="Helical" evidence="1">
    <location>
        <begin position="427"/>
        <end position="445"/>
    </location>
</feature>
<dbReference type="Proteomes" id="UP000601171">
    <property type="component" value="Unassembled WGS sequence"/>
</dbReference>
<feature type="transmembrane region" description="Helical" evidence="1">
    <location>
        <begin position="57"/>
        <end position="79"/>
    </location>
</feature>
<gene>
    <name evidence="2" type="ORF">H8707_04665</name>
</gene>
<dbReference type="GO" id="GO:0015128">
    <property type="term" value="F:gluconate transmembrane transporter activity"/>
    <property type="evidence" value="ECO:0007669"/>
    <property type="project" value="InterPro"/>
</dbReference>
<feature type="transmembrane region" description="Helical" evidence="1">
    <location>
        <begin position="261"/>
        <end position="285"/>
    </location>
</feature>
<dbReference type="InterPro" id="IPR003474">
    <property type="entry name" value="Glcn_transporter"/>
</dbReference>
<organism evidence="2 3">
    <name type="scientific">Paratissierella segnis</name>
    <dbReference type="NCBI Taxonomy" id="2763679"/>
    <lineage>
        <taxon>Bacteria</taxon>
        <taxon>Bacillati</taxon>
        <taxon>Bacillota</taxon>
        <taxon>Tissierellia</taxon>
        <taxon>Tissierellales</taxon>
        <taxon>Tissierellaceae</taxon>
        <taxon>Paratissierella</taxon>
    </lineage>
</organism>
<dbReference type="EMBL" id="JACRTG010000012">
    <property type="protein sequence ID" value="MBC8587532.1"/>
    <property type="molecule type" value="Genomic_DNA"/>
</dbReference>
<feature type="transmembrane region" description="Helical" evidence="1">
    <location>
        <begin position="28"/>
        <end position="45"/>
    </location>
</feature>
<keyword evidence="3" id="KW-1185">Reference proteome</keyword>
<feature type="transmembrane region" description="Helical" evidence="1">
    <location>
        <begin position="338"/>
        <end position="363"/>
    </location>
</feature>
<name>A0A926IEM1_9FIRM</name>
<dbReference type="RefSeq" id="WP_262428984.1">
    <property type="nucleotide sequence ID" value="NZ_JACRTG010000012.1"/>
</dbReference>
<protein>
    <submittedName>
        <fullName evidence="2">GntP family permease</fullName>
    </submittedName>
</protein>
<evidence type="ECO:0000256" key="1">
    <source>
        <dbReference type="SAM" id="Phobius"/>
    </source>
</evidence>
<keyword evidence="1" id="KW-1133">Transmembrane helix</keyword>
<evidence type="ECO:0000313" key="2">
    <source>
        <dbReference type="EMBL" id="MBC8587532.1"/>
    </source>
</evidence>
<accession>A0A926IEM1</accession>
<keyword evidence="1" id="KW-0812">Transmembrane</keyword>
<feature type="transmembrane region" description="Helical" evidence="1">
    <location>
        <begin position="230"/>
        <end position="249"/>
    </location>
</feature>
<feature type="transmembrane region" description="Helical" evidence="1">
    <location>
        <begin position="384"/>
        <end position="407"/>
    </location>
</feature>
<proteinExistence type="predicted"/>
<dbReference type="PANTHER" id="PTHR30354">
    <property type="entry name" value="GNT FAMILY GLUCONATE TRANSPORTER"/>
    <property type="match status" value="1"/>
</dbReference>